<keyword evidence="4" id="KW-1185">Reference proteome</keyword>
<reference evidence="3 4" key="1">
    <citation type="submission" date="2018-06" db="EMBL/GenBank/DDBJ databases">
        <title>Genomic Encyclopedia of Type Strains, Phase III (KMG-III): the genomes of soil and plant-associated and newly described type strains.</title>
        <authorList>
            <person name="Whitman W."/>
        </authorList>
    </citation>
    <scope>NUCLEOTIDE SEQUENCE [LARGE SCALE GENOMIC DNA]</scope>
    <source>
        <strain evidence="3 4">CECT 7945</strain>
    </source>
</reference>
<dbReference type="Gene3D" id="3.40.50.150">
    <property type="entry name" value="Vaccinia Virus protein VP39"/>
    <property type="match status" value="1"/>
</dbReference>
<dbReference type="PANTHER" id="PTHR43861">
    <property type="entry name" value="TRANS-ACONITATE 2-METHYLTRANSFERASE-RELATED"/>
    <property type="match status" value="1"/>
</dbReference>
<dbReference type="InterPro" id="IPR029063">
    <property type="entry name" value="SAM-dependent_MTases_sf"/>
</dbReference>
<dbReference type="Proteomes" id="UP000248054">
    <property type="component" value="Unassembled WGS sequence"/>
</dbReference>
<dbReference type="Gene3D" id="2.20.25.110">
    <property type="entry name" value="S-adenosyl-L-methionine-dependent methyltransferases"/>
    <property type="match status" value="1"/>
</dbReference>
<comment type="caution">
    <text evidence="3">The sequence shown here is derived from an EMBL/GenBank/DDBJ whole genome shotgun (WGS) entry which is preliminary data.</text>
</comment>
<dbReference type="AlphaFoldDB" id="A0A2V4XUF8"/>
<keyword evidence="1 3" id="KW-0808">Transferase</keyword>
<organism evidence="3 4">
    <name type="scientific">Winogradskyella epiphytica</name>
    <dbReference type="NCBI Taxonomy" id="262005"/>
    <lineage>
        <taxon>Bacteria</taxon>
        <taxon>Pseudomonadati</taxon>
        <taxon>Bacteroidota</taxon>
        <taxon>Flavobacteriia</taxon>
        <taxon>Flavobacteriales</taxon>
        <taxon>Flavobacteriaceae</taxon>
        <taxon>Winogradskyella</taxon>
    </lineage>
</organism>
<proteinExistence type="predicted"/>
<evidence type="ECO:0000313" key="4">
    <source>
        <dbReference type="Proteomes" id="UP000248054"/>
    </source>
</evidence>
<name>A0A2V4XUF8_9FLAO</name>
<keyword evidence="3" id="KW-0489">Methyltransferase</keyword>
<dbReference type="CDD" id="cd02440">
    <property type="entry name" value="AdoMet_MTases"/>
    <property type="match status" value="1"/>
</dbReference>
<dbReference type="EMBL" id="QJTD01000002">
    <property type="protein sequence ID" value="PYE82011.1"/>
    <property type="molecule type" value="Genomic_DNA"/>
</dbReference>
<evidence type="ECO:0000259" key="2">
    <source>
        <dbReference type="Pfam" id="PF13649"/>
    </source>
</evidence>
<feature type="domain" description="Methyltransferase" evidence="2">
    <location>
        <begin position="49"/>
        <end position="125"/>
    </location>
</feature>
<evidence type="ECO:0000313" key="3">
    <source>
        <dbReference type="EMBL" id="PYE82011.1"/>
    </source>
</evidence>
<dbReference type="Pfam" id="PF13649">
    <property type="entry name" value="Methyltransf_25"/>
    <property type="match status" value="1"/>
</dbReference>
<dbReference type="InterPro" id="IPR041698">
    <property type="entry name" value="Methyltransf_25"/>
</dbReference>
<dbReference type="OrthoDB" id="9811589at2"/>
<dbReference type="GO" id="GO:0032259">
    <property type="term" value="P:methylation"/>
    <property type="evidence" value="ECO:0007669"/>
    <property type="project" value="UniProtKB-KW"/>
</dbReference>
<protein>
    <submittedName>
        <fullName evidence="3">Methyltransferase family protein</fullName>
    </submittedName>
</protein>
<dbReference type="GO" id="GO:0008168">
    <property type="term" value="F:methyltransferase activity"/>
    <property type="evidence" value="ECO:0007669"/>
    <property type="project" value="UniProtKB-KW"/>
</dbReference>
<evidence type="ECO:0000256" key="1">
    <source>
        <dbReference type="ARBA" id="ARBA00022679"/>
    </source>
</evidence>
<sequence length="243" mass="28207">MTQSTQQWYASWFDTPYYHILYKDRDYAEAQVFMDNLTNYLNIPEKGKILDLACGKGRHSIYLNSLGFNVTGIDLSEQSIAHAKQFENETLKFDVHDMSKPYPDTFDAVFNLFTSFGYFEDESCNLSTIASIRDALSDFGFGVIDFMNVNYVIDNLVPEDVKTVEGIDFHQKRSHKDGYIIKDISFEADGESFQFQERVKAFTLEDFEALFEKAGVHLLDVFGDYKLRKYHPQTSERLIMIFK</sequence>
<dbReference type="RefSeq" id="WP_110475366.1">
    <property type="nucleotide sequence ID" value="NZ_BMWQ01000002.1"/>
</dbReference>
<dbReference type="SUPFAM" id="SSF53335">
    <property type="entry name" value="S-adenosyl-L-methionine-dependent methyltransferases"/>
    <property type="match status" value="1"/>
</dbReference>
<accession>A0A2V4XUF8</accession>
<gene>
    <name evidence="3" type="ORF">DFQ11_102591</name>
</gene>